<dbReference type="Proteomes" id="UP000184048">
    <property type="component" value="Unassembled WGS sequence"/>
</dbReference>
<evidence type="ECO:0000259" key="2">
    <source>
        <dbReference type="Pfam" id="PF18676"/>
    </source>
</evidence>
<protein>
    <submittedName>
        <fullName evidence="3">Ig-like domain (Group 3)</fullName>
    </submittedName>
</protein>
<dbReference type="Pfam" id="PF16640">
    <property type="entry name" value="Big_3_5"/>
    <property type="match status" value="1"/>
</dbReference>
<dbReference type="OrthoDB" id="355609at2"/>
<dbReference type="AlphaFoldDB" id="A0A1M5G528"/>
<feature type="domain" description="Bacterial Ig-like" evidence="1">
    <location>
        <begin position="232"/>
        <end position="328"/>
    </location>
</feature>
<gene>
    <name evidence="3" type="ORF">SAMN02745131_04046</name>
</gene>
<accession>A0A1M5G528</accession>
<sequence length="448" mass="46890">MQPKLTLLRMTLTVILSCFRAIQHFISSGFSLGRKQTGMSIHANKILIAGKHTTARLLPVPLTANNGTRQSDINTSAISINTPNHLILFNQRTMQPKLRLLGMTMGVILMTLFSTVANAQYKENVGNATVTTDKPDYAPRSNAVFTGQGFLPGDSVRLKVKNLSRACNTIDHTDSSYQVWTVLADANGGFVSNWTVCDCNGDSLRLRAVGVTSHDTAYAYFKDATNTQTSISSSNNPSTYGQSITFTATVTQQGNGNVINSGTVDFFDVTSSPQIKLNAQPITLNSSGQAAYSTSSLAVTTGRKIQASYNGDGSNIRPSVSANVIQIVNKGTLTITADNQTAVAYGTAVATVTNAGSYTPTGFVNGDGASVISGTATYTTNYTATTNAGTSGVTITPVVSGLSAANYNFTAASGTITIVPAANVITFGALPSNKKYGDADFAPGATAS</sequence>
<feature type="non-terminal residue" evidence="3">
    <location>
        <position position="448"/>
    </location>
</feature>
<proteinExistence type="predicted"/>
<evidence type="ECO:0000259" key="1">
    <source>
        <dbReference type="Pfam" id="PF16640"/>
    </source>
</evidence>
<dbReference type="InterPro" id="IPR041286">
    <property type="entry name" value="MBG_2"/>
</dbReference>
<dbReference type="InterPro" id="IPR013783">
    <property type="entry name" value="Ig-like_fold"/>
</dbReference>
<keyword evidence="4" id="KW-1185">Reference proteome</keyword>
<dbReference type="EMBL" id="FQUU01000027">
    <property type="protein sequence ID" value="SHF98930.1"/>
    <property type="molecule type" value="Genomic_DNA"/>
</dbReference>
<dbReference type="STRING" id="1121884.SAMN02745131_04046"/>
<dbReference type="Pfam" id="PF18676">
    <property type="entry name" value="MBG_2"/>
    <property type="match status" value="1"/>
</dbReference>
<organism evidence="3 4">
    <name type="scientific">Flavisolibacter ginsengisoli DSM 18119</name>
    <dbReference type="NCBI Taxonomy" id="1121884"/>
    <lineage>
        <taxon>Bacteria</taxon>
        <taxon>Pseudomonadati</taxon>
        <taxon>Bacteroidota</taxon>
        <taxon>Chitinophagia</taxon>
        <taxon>Chitinophagales</taxon>
        <taxon>Chitinophagaceae</taxon>
        <taxon>Flavisolibacter</taxon>
    </lineage>
</organism>
<dbReference type="InterPro" id="IPR032109">
    <property type="entry name" value="Big_3_5"/>
</dbReference>
<evidence type="ECO:0000313" key="3">
    <source>
        <dbReference type="EMBL" id="SHF98930.1"/>
    </source>
</evidence>
<dbReference type="RefSeq" id="WP_139256519.1">
    <property type="nucleotide sequence ID" value="NZ_FQUU01000027.1"/>
</dbReference>
<name>A0A1M5G528_9BACT</name>
<evidence type="ECO:0000313" key="4">
    <source>
        <dbReference type="Proteomes" id="UP000184048"/>
    </source>
</evidence>
<reference evidence="3 4" key="1">
    <citation type="submission" date="2016-11" db="EMBL/GenBank/DDBJ databases">
        <authorList>
            <person name="Jaros S."/>
            <person name="Januszkiewicz K."/>
            <person name="Wedrychowicz H."/>
        </authorList>
    </citation>
    <scope>NUCLEOTIDE SEQUENCE [LARGE SCALE GENOMIC DNA]</scope>
    <source>
        <strain evidence="3 4">DSM 18119</strain>
    </source>
</reference>
<dbReference type="Gene3D" id="2.60.40.10">
    <property type="entry name" value="Immunoglobulins"/>
    <property type="match status" value="1"/>
</dbReference>
<feature type="domain" description="MBG" evidence="2">
    <location>
        <begin position="333"/>
        <end position="417"/>
    </location>
</feature>